<reference evidence="1" key="1">
    <citation type="journal article" date="2021" name="Environ. Microbiol.">
        <title>Gene family expansions and transcriptome signatures uncover fungal adaptations to wood decay.</title>
        <authorList>
            <person name="Hage H."/>
            <person name="Miyauchi S."/>
            <person name="Viragh M."/>
            <person name="Drula E."/>
            <person name="Min B."/>
            <person name="Chaduli D."/>
            <person name="Navarro D."/>
            <person name="Favel A."/>
            <person name="Norest M."/>
            <person name="Lesage-Meessen L."/>
            <person name="Balint B."/>
            <person name="Merenyi Z."/>
            <person name="de Eugenio L."/>
            <person name="Morin E."/>
            <person name="Martinez A.T."/>
            <person name="Baldrian P."/>
            <person name="Stursova M."/>
            <person name="Martinez M.J."/>
            <person name="Novotny C."/>
            <person name="Magnuson J.K."/>
            <person name="Spatafora J.W."/>
            <person name="Maurice S."/>
            <person name="Pangilinan J."/>
            <person name="Andreopoulos W."/>
            <person name="LaButti K."/>
            <person name="Hundley H."/>
            <person name="Na H."/>
            <person name="Kuo A."/>
            <person name="Barry K."/>
            <person name="Lipzen A."/>
            <person name="Henrissat B."/>
            <person name="Riley R."/>
            <person name="Ahrendt S."/>
            <person name="Nagy L.G."/>
            <person name="Grigoriev I.V."/>
            <person name="Martin F."/>
            <person name="Rosso M.N."/>
        </authorList>
    </citation>
    <scope>NUCLEOTIDE SEQUENCE</scope>
    <source>
        <strain evidence="1">CBS 384.51</strain>
    </source>
</reference>
<gene>
    <name evidence="1" type="ORF">BDY19DRAFT_723741</name>
</gene>
<accession>A0ACB8U8F1</accession>
<evidence type="ECO:0000313" key="2">
    <source>
        <dbReference type="Proteomes" id="UP001055072"/>
    </source>
</evidence>
<organism evidence="1 2">
    <name type="scientific">Irpex rosettiformis</name>
    <dbReference type="NCBI Taxonomy" id="378272"/>
    <lineage>
        <taxon>Eukaryota</taxon>
        <taxon>Fungi</taxon>
        <taxon>Dikarya</taxon>
        <taxon>Basidiomycota</taxon>
        <taxon>Agaricomycotina</taxon>
        <taxon>Agaricomycetes</taxon>
        <taxon>Polyporales</taxon>
        <taxon>Irpicaceae</taxon>
        <taxon>Irpex</taxon>
    </lineage>
</organism>
<proteinExistence type="predicted"/>
<dbReference type="Proteomes" id="UP001055072">
    <property type="component" value="Unassembled WGS sequence"/>
</dbReference>
<dbReference type="EMBL" id="MU274907">
    <property type="protein sequence ID" value="KAI0090628.1"/>
    <property type="molecule type" value="Genomic_DNA"/>
</dbReference>
<sequence length="158" mass="17565">MLLDSLASLLLRRRRKLSHFLTCSTSAFCLHVIFDELCGELGNDFHNSSHEVSYVGWRSVTEAGVACCWVGSLLCMRPATQSKSQPEASLCPCASIPLFGHHMMIRRPEMFHSSNPCTPGKSDIYFTILTLAVGGYAPNTVRMKRRALQRLSSTPLTM</sequence>
<keyword evidence="2" id="KW-1185">Reference proteome</keyword>
<protein>
    <submittedName>
        <fullName evidence="1">Uncharacterized protein</fullName>
    </submittedName>
</protein>
<comment type="caution">
    <text evidence="1">The sequence shown here is derived from an EMBL/GenBank/DDBJ whole genome shotgun (WGS) entry which is preliminary data.</text>
</comment>
<name>A0ACB8U8F1_9APHY</name>
<evidence type="ECO:0000313" key="1">
    <source>
        <dbReference type="EMBL" id="KAI0090628.1"/>
    </source>
</evidence>